<evidence type="ECO:0000313" key="5">
    <source>
        <dbReference type="EMBL" id="KPQ16725.1"/>
    </source>
</evidence>
<dbReference type="InterPro" id="IPR001034">
    <property type="entry name" value="DeoR_HTH"/>
</dbReference>
<dbReference type="SMART" id="SM00420">
    <property type="entry name" value="HTH_DEOR"/>
    <property type="match status" value="1"/>
</dbReference>
<dbReference type="InterPro" id="IPR018356">
    <property type="entry name" value="Tscrpt_reg_HTH_DeoR_CS"/>
</dbReference>
<dbReference type="EMBL" id="LJXT01000037">
    <property type="protein sequence ID" value="KPQ16725.1"/>
    <property type="molecule type" value="Genomic_DNA"/>
</dbReference>
<dbReference type="Pfam" id="PF00455">
    <property type="entry name" value="DeoRC"/>
    <property type="match status" value="1"/>
</dbReference>
<protein>
    <submittedName>
        <fullName evidence="5">DeoR family transcriptional regulator</fullName>
    </submittedName>
</protein>
<dbReference type="InterPro" id="IPR014036">
    <property type="entry name" value="DeoR-like_C"/>
</dbReference>
<reference evidence="5 6" key="1">
    <citation type="submission" date="2015-09" db="EMBL/GenBank/DDBJ databases">
        <title>Identification and resolution of microdiversity through metagenomic sequencing of parallel consortia.</title>
        <authorList>
            <person name="Nelson W.C."/>
            <person name="Romine M.F."/>
            <person name="Lindemann S.R."/>
        </authorList>
    </citation>
    <scope>NUCLEOTIDE SEQUENCE [LARGE SCALE GENOMIC DNA]</scope>
    <source>
        <strain evidence="5">HL-49</strain>
    </source>
</reference>
<keyword evidence="1" id="KW-0805">Transcription regulation</keyword>
<keyword evidence="2" id="KW-0238">DNA-binding</keyword>
<dbReference type="PROSITE" id="PS00894">
    <property type="entry name" value="HTH_DEOR_1"/>
    <property type="match status" value="1"/>
</dbReference>
<evidence type="ECO:0000256" key="3">
    <source>
        <dbReference type="ARBA" id="ARBA00023163"/>
    </source>
</evidence>
<organism evidence="5 6">
    <name type="scientific">Algoriphagus marincola HL-49</name>
    <dbReference type="NCBI Taxonomy" id="1305737"/>
    <lineage>
        <taxon>Bacteria</taxon>
        <taxon>Pseudomonadati</taxon>
        <taxon>Bacteroidota</taxon>
        <taxon>Cytophagia</taxon>
        <taxon>Cytophagales</taxon>
        <taxon>Cyclobacteriaceae</taxon>
        <taxon>Algoriphagus</taxon>
    </lineage>
</organism>
<dbReference type="OrthoDB" id="9797223at2"/>
<dbReference type="SMART" id="SM01134">
    <property type="entry name" value="DeoRC"/>
    <property type="match status" value="1"/>
</dbReference>
<sequence>MTLAERHRYILDQLEKTGLVTVSDLAKELNVTMVTVRKDLKILEDKGLLFRSHGSATSVSPYVSDRSVQVKKLEQVEEKGRIAQKALDYLEPNEAIIIGSGTTVGAFAQAIPRNYPLTVLTAAMNVALALIDTTELELVQLGGVVRKSSSSAVGHFAEEMLKSFACNKLFLSVDGISLEHGLTTSNMMEAHLNAEMIRSVQKTIVLADSRKFGRKGFGKICDLEDIDVIITDSGIPEIYREKLEEKGIELVVV</sequence>
<dbReference type="PRINTS" id="PR00037">
    <property type="entry name" value="HTHLACR"/>
</dbReference>
<dbReference type="Gene3D" id="3.40.50.1360">
    <property type="match status" value="1"/>
</dbReference>
<comment type="caution">
    <text evidence="5">The sequence shown here is derived from an EMBL/GenBank/DDBJ whole genome shotgun (WGS) entry which is preliminary data.</text>
</comment>
<dbReference type="AlphaFoldDB" id="A0A0P7XK07"/>
<dbReference type="SUPFAM" id="SSF46785">
    <property type="entry name" value="Winged helix' DNA-binding domain"/>
    <property type="match status" value="1"/>
</dbReference>
<evidence type="ECO:0000313" key="6">
    <source>
        <dbReference type="Proteomes" id="UP000050421"/>
    </source>
</evidence>
<dbReference type="eggNOG" id="COG1349">
    <property type="taxonomic scope" value="Bacteria"/>
</dbReference>
<gene>
    <name evidence="5" type="ORF">HLUCCX10_07560</name>
</gene>
<dbReference type="Pfam" id="PF08220">
    <property type="entry name" value="HTH_DeoR"/>
    <property type="match status" value="1"/>
</dbReference>
<dbReference type="Proteomes" id="UP000050421">
    <property type="component" value="Unassembled WGS sequence"/>
</dbReference>
<dbReference type="PANTHER" id="PTHR30363:SF44">
    <property type="entry name" value="AGA OPERON TRANSCRIPTIONAL REPRESSOR-RELATED"/>
    <property type="match status" value="1"/>
</dbReference>
<proteinExistence type="predicted"/>
<dbReference type="InterPro" id="IPR036388">
    <property type="entry name" value="WH-like_DNA-bd_sf"/>
</dbReference>
<dbReference type="InterPro" id="IPR037171">
    <property type="entry name" value="NagB/RpiA_transferase-like"/>
</dbReference>
<dbReference type="InterPro" id="IPR050313">
    <property type="entry name" value="Carb_Metab_HTH_regulators"/>
</dbReference>
<feature type="domain" description="HTH deoR-type" evidence="4">
    <location>
        <begin position="3"/>
        <end position="58"/>
    </location>
</feature>
<evidence type="ECO:0000259" key="4">
    <source>
        <dbReference type="PROSITE" id="PS51000"/>
    </source>
</evidence>
<dbReference type="PROSITE" id="PS51000">
    <property type="entry name" value="HTH_DEOR_2"/>
    <property type="match status" value="1"/>
</dbReference>
<dbReference type="GO" id="GO:0003700">
    <property type="term" value="F:DNA-binding transcription factor activity"/>
    <property type="evidence" value="ECO:0007669"/>
    <property type="project" value="InterPro"/>
</dbReference>
<name>A0A0P7XK07_9BACT</name>
<dbReference type="Gene3D" id="1.10.10.10">
    <property type="entry name" value="Winged helix-like DNA-binding domain superfamily/Winged helix DNA-binding domain"/>
    <property type="match status" value="1"/>
</dbReference>
<dbReference type="PATRIC" id="fig|1305737.6.peg.2158"/>
<dbReference type="STRING" id="1305737.GCA_000526355_02367"/>
<dbReference type="GO" id="GO:0003677">
    <property type="term" value="F:DNA binding"/>
    <property type="evidence" value="ECO:0007669"/>
    <property type="project" value="UniProtKB-KW"/>
</dbReference>
<dbReference type="InterPro" id="IPR036390">
    <property type="entry name" value="WH_DNA-bd_sf"/>
</dbReference>
<accession>A0A0P7XK07</accession>
<dbReference type="PANTHER" id="PTHR30363">
    <property type="entry name" value="HTH-TYPE TRANSCRIPTIONAL REGULATOR SRLR-RELATED"/>
    <property type="match status" value="1"/>
</dbReference>
<keyword evidence="3" id="KW-0804">Transcription</keyword>
<dbReference type="SUPFAM" id="SSF100950">
    <property type="entry name" value="NagB/RpiA/CoA transferase-like"/>
    <property type="match status" value="1"/>
</dbReference>
<evidence type="ECO:0000256" key="1">
    <source>
        <dbReference type="ARBA" id="ARBA00023015"/>
    </source>
</evidence>
<evidence type="ECO:0000256" key="2">
    <source>
        <dbReference type="ARBA" id="ARBA00023125"/>
    </source>
</evidence>